<feature type="compositionally biased region" description="Basic and acidic residues" evidence="7">
    <location>
        <begin position="1061"/>
        <end position="1073"/>
    </location>
</feature>
<feature type="region of interest" description="Disordered" evidence="7">
    <location>
        <begin position="950"/>
        <end position="1041"/>
    </location>
</feature>
<feature type="compositionally biased region" description="Polar residues" evidence="7">
    <location>
        <begin position="841"/>
        <end position="857"/>
    </location>
</feature>
<dbReference type="PROSITE" id="PS00678">
    <property type="entry name" value="WD_REPEATS_1"/>
    <property type="match status" value="1"/>
</dbReference>
<keyword evidence="2 5" id="KW-0853">WD repeat</keyword>
<dbReference type="PROSITE" id="PS50294">
    <property type="entry name" value="WD_REPEATS_REGION"/>
    <property type="match status" value="2"/>
</dbReference>
<evidence type="ECO:0000256" key="3">
    <source>
        <dbReference type="ARBA" id="ARBA00022737"/>
    </source>
</evidence>
<dbReference type="SUPFAM" id="SSF50978">
    <property type="entry name" value="WD40 repeat-like"/>
    <property type="match status" value="1"/>
</dbReference>
<dbReference type="InterPro" id="IPR019775">
    <property type="entry name" value="WD40_repeat_CS"/>
</dbReference>
<keyword evidence="3" id="KW-0677">Repeat</keyword>
<keyword evidence="9" id="KW-1185">Reference proteome</keyword>
<feature type="compositionally biased region" description="Basic and acidic residues" evidence="7">
    <location>
        <begin position="992"/>
        <end position="1005"/>
    </location>
</feature>
<evidence type="ECO:0000256" key="5">
    <source>
        <dbReference type="PROSITE-ProRule" id="PRU00221"/>
    </source>
</evidence>
<evidence type="ECO:0000259" key="8">
    <source>
        <dbReference type="PROSITE" id="PS50118"/>
    </source>
</evidence>
<dbReference type="PANTHER" id="PTHR19932">
    <property type="entry name" value="WD REPEAT AND HMG-BOX DNA BINDING PROTEIN"/>
    <property type="match status" value="1"/>
</dbReference>
<feature type="repeat" description="WD" evidence="5">
    <location>
        <begin position="236"/>
        <end position="267"/>
    </location>
</feature>
<evidence type="ECO:0000256" key="2">
    <source>
        <dbReference type="ARBA" id="ARBA00022574"/>
    </source>
</evidence>
<dbReference type="Pfam" id="PF24815">
    <property type="entry name" value="HMG_WDHD1"/>
    <property type="match status" value="1"/>
</dbReference>
<dbReference type="SUPFAM" id="SSF47095">
    <property type="entry name" value="HMG-box"/>
    <property type="match status" value="1"/>
</dbReference>
<dbReference type="Pfam" id="PF12341">
    <property type="entry name" value="Mcl1_mid"/>
    <property type="match status" value="1"/>
</dbReference>
<sequence length="1132" mass="125448">MPAIQKPMRYGHTEGHTDVSFDDSGSCIVTCGSDGDVRIWEDLDDDDPKSINVGEKAYSCALKKGKLVTAVSNNTVQVHTFPEGIPDGILTRFTTNANHVIFNGDGAKIAAGSSDFIVKVVEVMDSSQQKTLRGHDAPVLSLSFDPKDIFLASASCDGCVKVWQISDQTCAVSWPLLQKCNDMINAKSICRLAWQPKSGKLLAIPVEKSVKLYRRETWNNQFDLSDKFISQTLNIVTWSPCGQYLAAGSINGLIIVWNVETKECLERVKHEKGYAICGLAWHPTCSRIAYTDAEGYLGLLESVCEPNGKKSSSKVSSGVEEDYNNLFDGDDASNAADFLDDGAFETPSFSKGVVSDNEGDEDFMLASSRSRRRSHMLEDDENSVDVALPKMGSGLLKEEEEDDQADHIRNLSVVASQRPFYDGPMPTPRQKPFQSGSTPLHLTHRFMMWNSVGIIRCYNDEQDNAIDVEFHDTSIHHATHLSNTLNYTAADLSQEAILLACESTDELASKLHCLHFSSWDSNKEWMVDMPANEDIEALCLGQGWAAAATSASLLRLFTIGGVQREVFSLPGPVVAMAGHGEQLVITYHRGTGFDGDQCLGVQLLEVGKKKKQILHADPLPLSRKSHLMWLGFSAEGTPCYVDSEGIVRMLNRGLGNTWTPVCNTQEHCKGKSDHYWVVGVHENLQQLRCIPCKGSRFPPTLPRPAVAILPFKLPYCQTATEKGQMEEEFWRSVMFHNYLDYLAKNDYEYEESIKDQATREQQELLLKMLALSCKLEREFRCMELADLMTQNALNLAIKYASGSRKIILAQRLSELAMEKAAELAAAQEEEEEREEAFRGKPNTSYSKTASEWSQSRLGSQVEEEAEAEDSGEADEVEETTNLRKQGQNSFSQSTNSSDVPTVKSGAVTSSHQGRANPFKVMANSKEPAISTNIAHSTNILDNMHKSSKKSIALSRAASNEKSPVIKPLIPKPKSKQVSAASFFQKATSQAGKTDEAKEDSAKKSSSETPAVSPQNSESKRPTTGFQMWLEENRSSILSDNPDFSDEAEIIKEGMLRFRVLPAEERKAWTDRAKGGPARDGAEVKAQKRPLDESNESESQREKTKEKVNLPKKRKPLDRSTNQKLSAFAFKQE</sequence>
<feature type="region of interest" description="Disordered" evidence="7">
    <location>
        <begin position="826"/>
        <end position="923"/>
    </location>
</feature>
<dbReference type="InterPro" id="IPR036322">
    <property type="entry name" value="WD40_repeat_dom_sf"/>
</dbReference>
<dbReference type="PROSITE" id="PS50118">
    <property type="entry name" value="HMG_BOX_2"/>
    <property type="match status" value="1"/>
</dbReference>
<feature type="compositionally biased region" description="Polar residues" evidence="7">
    <location>
        <begin position="1008"/>
        <end position="1025"/>
    </location>
</feature>
<dbReference type="InterPro" id="IPR009071">
    <property type="entry name" value="HMG_box_dom"/>
</dbReference>
<accession>A0ABM0IF48</accession>
<feature type="DNA-binding region" description="HMG box" evidence="6">
    <location>
        <begin position="1018"/>
        <end position="1087"/>
    </location>
</feature>
<dbReference type="GeneID" id="101656430"/>
<dbReference type="InterPro" id="IPR022100">
    <property type="entry name" value="WDHD1/CFT4_beta-prop_2nd"/>
</dbReference>
<keyword evidence="6 10" id="KW-0238">DNA-binding</keyword>
<dbReference type="InterPro" id="IPR055339">
    <property type="entry name" value="HMG-box_WDHD1"/>
</dbReference>
<feature type="domain" description="HMG box" evidence="8">
    <location>
        <begin position="1018"/>
        <end position="1087"/>
    </location>
</feature>
<dbReference type="Pfam" id="PF24817">
    <property type="entry name" value="WD40_WDHD1_1st"/>
    <property type="match status" value="1"/>
</dbReference>
<comment type="subcellular location">
    <subcellularLocation>
        <location evidence="1">Nucleus</location>
    </subcellularLocation>
</comment>
<feature type="compositionally biased region" description="Basic and acidic residues" evidence="7">
    <location>
        <begin position="1079"/>
        <end position="1108"/>
    </location>
</feature>
<proteinExistence type="predicted"/>
<dbReference type="SMART" id="SM00398">
    <property type="entry name" value="HMG"/>
    <property type="match status" value="1"/>
</dbReference>
<dbReference type="Proteomes" id="UP000694863">
    <property type="component" value="Unplaced"/>
</dbReference>
<dbReference type="PROSITE" id="PS50082">
    <property type="entry name" value="WD_REPEATS_2"/>
    <property type="match status" value="3"/>
</dbReference>
<evidence type="ECO:0000313" key="10">
    <source>
        <dbReference type="RefSeq" id="XP_004698660.1"/>
    </source>
</evidence>
<feature type="compositionally biased region" description="Polar residues" evidence="7">
    <location>
        <begin position="882"/>
        <end position="899"/>
    </location>
</feature>
<dbReference type="Pfam" id="PF20946">
    <property type="entry name" value="Ctf4_C"/>
    <property type="match status" value="1"/>
</dbReference>
<dbReference type="GO" id="GO:0003677">
    <property type="term" value="F:DNA binding"/>
    <property type="evidence" value="ECO:0007669"/>
    <property type="project" value="UniProtKB-KW"/>
</dbReference>
<dbReference type="Gene3D" id="1.10.30.10">
    <property type="entry name" value="High mobility group box domain"/>
    <property type="match status" value="1"/>
</dbReference>
<dbReference type="InterPro" id="IPR057646">
    <property type="entry name" value="WD40_WDHD1_1st"/>
</dbReference>
<dbReference type="InterPro" id="IPR001680">
    <property type="entry name" value="WD40_rpt"/>
</dbReference>
<feature type="compositionally biased region" description="Acidic residues" evidence="7">
    <location>
        <begin position="861"/>
        <end position="878"/>
    </location>
</feature>
<dbReference type="InterPro" id="IPR048591">
    <property type="entry name" value="WDHD1/CFT4_hel"/>
</dbReference>
<feature type="region of interest" description="Disordered" evidence="7">
    <location>
        <begin position="1061"/>
        <end position="1132"/>
    </location>
</feature>
<dbReference type="InterPro" id="IPR015943">
    <property type="entry name" value="WD40/YVTN_repeat-like_dom_sf"/>
</dbReference>
<evidence type="ECO:0000256" key="4">
    <source>
        <dbReference type="ARBA" id="ARBA00023242"/>
    </source>
</evidence>
<evidence type="ECO:0000256" key="1">
    <source>
        <dbReference type="ARBA" id="ARBA00004123"/>
    </source>
</evidence>
<reference evidence="10" key="1">
    <citation type="submission" date="2025-08" db="UniProtKB">
        <authorList>
            <consortium name="RefSeq"/>
        </authorList>
    </citation>
    <scope>IDENTIFICATION</scope>
</reference>
<protein>
    <submittedName>
        <fullName evidence="10">WD repeat and HMG-box DNA-binding protein 1</fullName>
    </submittedName>
</protein>
<organism evidence="9 10">
    <name type="scientific">Echinops telfairi</name>
    <name type="common">Lesser hedgehog tenrec</name>
    <dbReference type="NCBI Taxonomy" id="9371"/>
    <lineage>
        <taxon>Eukaryota</taxon>
        <taxon>Metazoa</taxon>
        <taxon>Chordata</taxon>
        <taxon>Craniata</taxon>
        <taxon>Vertebrata</taxon>
        <taxon>Euteleostomi</taxon>
        <taxon>Mammalia</taxon>
        <taxon>Eutheria</taxon>
        <taxon>Afrotheria</taxon>
        <taxon>Tenrecidae</taxon>
        <taxon>Tenrecinae</taxon>
        <taxon>Echinops</taxon>
    </lineage>
</organism>
<feature type="repeat" description="WD" evidence="5">
    <location>
        <begin position="132"/>
        <end position="173"/>
    </location>
</feature>
<feature type="repeat" description="WD" evidence="5">
    <location>
        <begin position="9"/>
        <end position="41"/>
    </location>
</feature>
<dbReference type="CDD" id="cd21993">
    <property type="entry name" value="HMG-box_WDHD1"/>
    <property type="match status" value="1"/>
</dbReference>
<evidence type="ECO:0000256" key="6">
    <source>
        <dbReference type="PROSITE-ProRule" id="PRU00267"/>
    </source>
</evidence>
<dbReference type="RefSeq" id="XP_004698660.1">
    <property type="nucleotide sequence ID" value="XM_004698603.4"/>
</dbReference>
<evidence type="ECO:0000256" key="7">
    <source>
        <dbReference type="SAM" id="MobiDB-lite"/>
    </source>
</evidence>
<feature type="compositionally biased region" description="Polar residues" evidence="7">
    <location>
        <begin position="975"/>
        <end position="991"/>
    </location>
</feature>
<gene>
    <name evidence="10" type="primary">WDHD1</name>
</gene>
<dbReference type="SMART" id="SM00320">
    <property type="entry name" value="WD40"/>
    <property type="match status" value="5"/>
</dbReference>
<dbReference type="InterPro" id="IPR036910">
    <property type="entry name" value="HMG_box_dom_sf"/>
</dbReference>
<dbReference type="Gene3D" id="2.130.10.10">
    <property type="entry name" value="YVTN repeat-like/Quinoprotein amine dehydrogenase"/>
    <property type="match status" value="2"/>
</dbReference>
<name>A0ABM0IF48_ECHTE</name>
<keyword evidence="4 6" id="KW-0539">Nucleus</keyword>
<evidence type="ECO:0000313" key="9">
    <source>
        <dbReference type="Proteomes" id="UP000694863"/>
    </source>
</evidence>
<dbReference type="PANTHER" id="PTHR19932:SF10">
    <property type="entry name" value="WD REPEAT AND HMG-BOX DNA-BINDING PROTEIN 1"/>
    <property type="match status" value="1"/>
</dbReference>